<dbReference type="RefSeq" id="WP_034730390.1">
    <property type="nucleotide sequence ID" value="NZ_JPIN01000002.1"/>
</dbReference>
<evidence type="ECO:0000313" key="3">
    <source>
        <dbReference type="Proteomes" id="UP000053718"/>
    </source>
</evidence>
<dbReference type="EMBL" id="JPIN01000002">
    <property type="protein sequence ID" value="KFZ29356.1"/>
    <property type="molecule type" value="Genomic_DNA"/>
</dbReference>
<feature type="transmembrane region" description="Helical" evidence="1">
    <location>
        <begin position="78"/>
        <end position="100"/>
    </location>
</feature>
<comment type="caution">
    <text evidence="2">The sequence shown here is derived from an EMBL/GenBank/DDBJ whole genome shotgun (WGS) entry which is preliminary data.</text>
</comment>
<dbReference type="eggNOG" id="ENOG5031AVR">
    <property type="taxonomic scope" value="Bacteria"/>
</dbReference>
<organism evidence="2 3">
    <name type="scientific">Pseudidiomarina atlantica</name>
    <dbReference type="NCBI Taxonomy" id="1517416"/>
    <lineage>
        <taxon>Bacteria</taxon>
        <taxon>Pseudomonadati</taxon>
        <taxon>Pseudomonadota</taxon>
        <taxon>Gammaproteobacteria</taxon>
        <taxon>Alteromonadales</taxon>
        <taxon>Idiomarinaceae</taxon>
        <taxon>Pseudidiomarina</taxon>
    </lineage>
</organism>
<name>A0A094J9Y2_9GAMM</name>
<evidence type="ECO:0000313" key="2">
    <source>
        <dbReference type="EMBL" id="KFZ29356.1"/>
    </source>
</evidence>
<proteinExistence type="predicted"/>
<keyword evidence="1" id="KW-0472">Membrane</keyword>
<protein>
    <submittedName>
        <fullName evidence="2">Uncharacterized protein</fullName>
    </submittedName>
</protein>
<gene>
    <name evidence="2" type="ORF">IDAT_03060</name>
</gene>
<sequence>MTRHFQTTVIITAALYTAFFLMPQVWHHIYADEVVYILSMSGTGGMLEPTNPFPYIYSMLYILSLLGLYTYRTIAKWLFSMLIAYNLLVSPYVMGVSVSIYLDTSIGYLLTLFEGALILMLFSDEIKAKLK</sequence>
<keyword evidence="1" id="KW-1133">Transmembrane helix</keyword>
<dbReference type="OrthoDB" id="6238423at2"/>
<feature type="transmembrane region" description="Helical" evidence="1">
    <location>
        <begin position="106"/>
        <end position="123"/>
    </location>
</feature>
<dbReference type="AlphaFoldDB" id="A0A094J9Y2"/>
<accession>A0A094J9Y2</accession>
<feature type="transmembrane region" description="Helical" evidence="1">
    <location>
        <begin position="55"/>
        <end position="71"/>
    </location>
</feature>
<dbReference type="STRING" id="1517416.IDAT_03060"/>
<keyword evidence="3" id="KW-1185">Reference proteome</keyword>
<dbReference type="Proteomes" id="UP000053718">
    <property type="component" value="Unassembled WGS sequence"/>
</dbReference>
<evidence type="ECO:0000256" key="1">
    <source>
        <dbReference type="SAM" id="Phobius"/>
    </source>
</evidence>
<keyword evidence="1" id="KW-0812">Transmembrane</keyword>
<reference evidence="2 3" key="1">
    <citation type="submission" date="2014-06" db="EMBL/GenBank/DDBJ databases">
        <title>Draft genome sequence of Idiomarina sp. MCCC 1A10513.</title>
        <authorList>
            <person name="Du J."/>
            <person name="Lai Q."/>
            <person name="Shao Z."/>
        </authorList>
    </citation>
    <scope>NUCLEOTIDE SEQUENCE [LARGE SCALE GENOMIC DNA]</scope>
    <source>
        <strain evidence="2 3">MCCC 1A10513</strain>
    </source>
</reference>